<keyword evidence="3" id="KW-1185">Reference proteome</keyword>
<keyword evidence="1" id="KW-0732">Signal</keyword>
<feature type="signal peptide" evidence="1">
    <location>
        <begin position="1"/>
        <end position="29"/>
    </location>
</feature>
<reference evidence="2 3" key="1">
    <citation type="submission" date="2020-08" db="EMBL/GenBank/DDBJ databases">
        <title>Genomic Encyclopedia of Type Strains, Phase III (KMG-III): the genomes of soil and plant-associated and newly described type strains.</title>
        <authorList>
            <person name="Whitman W."/>
        </authorList>
    </citation>
    <scope>NUCLEOTIDE SEQUENCE [LARGE SCALE GENOMIC DNA]</scope>
    <source>
        <strain evidence="2 3">CECT 8640</strain>
    </source>
</reference>
<proteinExistence type="predicted"/>
<feature type="chain" id="PRO_5032833707" description="Streptomyces killer toxin-like beta/gamma crystallin domain-containing protein" evidence="1">
    <location>
        <begin position="30"/>
        <end position="124"/>
    </location>
</feature>
<dbReference type="RefSeq" id="WP_184694403.1">
    <property type="nucleotide sequence ID" value="NZ_JACHJN010000008.1"/>
</dbReference>
<dbReference type="Gene3D" id="2.60.20.30">
    <property type="match status" value="1"/>
</dbReference>
<dbReference type="AlphaFoldDB" id="A0A841CMT9"/>
<sequence length="124" mass="13872">MAGKLRKLASAALAAIAVTVAVPGGSAWAIDNVPCNNDNFLRITLHHIGGDDRKYDLCYANPGTAGGWEPEWQRTWITRIWTGNNRVQWYGDGRWQPEQPIGKYTSFTWPNHPGGVRIDQIRIV</sequence>
<comment type="caution">
    <text evidence="2">The sequence shown here is derived from an EMBL/GenBank/DDBJ whole genome shotgun (WGS) entry which is preliminary data.</text>
</comment>
<dbReference type="Proteomes" id="UP000547510">
    <property type="component" value="Unassembled WGS sequence"/>
</dbReference>
<dbReference type="EMBL" id="JACHJN010000008">
    <property type="protein sequence ID" value="MBB5958440.1"/>
    <property type="molecule type" value="Genomic_DNA"/>
</dbReference>
<evidence type="ECO:0000313" key="2">
    <source>
        <dbReference type="EMBL" id="MBB5958440.1"/>
    </source>
</evidence>
<accession>A0A841CMT9</accession>
<gene>
    <name evidence="2" type="ORF">FHS29_005048</name>
</gene>
<evidence type="ECO:0008006" key="4">
    <source>
        <dbReference type="Google" id="ProtNLM"/>
    </source>
</evidence>
<name>A0A841CMT9_9PSEU</name>
<dbReference type="InterPro" id="IPR011024">
    <property type="entry name" value="G_crystallin-like"/>
</dbReference>
<evidence type="ECO:0000256" key="1">
    <source>
        <dbReference type="SAM" id="SignalP"/>
    </source>
</evidence>
<organism evidence="2 3">
    <name type="scientific">Saccharothrix tamanrassetensis</name>
    <dbReference type="NCBI Taxonomy" id="1051531"/>
    <lineage>
        <taxon>Bacteria</taxon>
        <taxon>Bacillati</taxon>
        <taxon>Actinomycetota</taxon>
        <taxon>Actinomycetes</taxon>
        <taxon>Pseudonocardiales</taxon>
        <taxon>Pseudonocardiaceae</taxon>
        <taxon>Saccharothrix</taxon>
    </lineage>
</organism>
<evidence type="ECO:0000313" key="3">
    <source>
        <dbReference type="Proteomes" id="UP000547510"/>
    </source>
</evidence>
<dbReference type="SUPFAM" id="SSF49695">
    <property type="entry name" value="gamma-Crystallin-like"/>
    <property type="match status" value="1"/>
</dbReference>
<dbReference type="InterPro" id="IPR015791">
    <property type="entry name" value="Antimic/Inh_G_crystallin-like"/>
</dbReference>
<protein>
    <recommendedName>
        <fullName evidence="4">Streptomyces killer toxin-like beta/gamma crystallin domain-containing protein</fullName>
    </recommendedName>
</protein>